<dbReference type="PANTHER" id="PTHR11709:SF518">
    <property type="entry name" value="MULTICOPPER OXIDASE"/>
    <property type="match status" value="1"/>
</dbReference>
<evidence type="ECO:0000256" key="3">
    <source>
        <dbReference type="SAM" id="MobiDB-lite"/>
    </source>
</evidence>
<evidence type="ECO:0000313" key="7">
    <source>
        <dbReference type="Proteomes" id="UP000462621"/>
    </source>
</evidence>
<dbReference type="GO" id="GO:0016491">
    <property type="term" value="F:oxidoreductase activity"/>
    <property type="evidence" value="ECO:0007669"/>
    <property type="project" value="UniProtKB-KW"/>
</dbReference>
<feature type="domain" description="Plastocyanin-like" evidence="5">
    <location>
        <begin position="115"/>
        <end position="186"/>
    </location>
</feature>
<dbReference type="Pfam" id="PF07731">
    <property type="entry name" value="Cu-oxidase_2"/>
    <property type="match status" value="1"/>
</dbReference>
<dbReference type="CDD" id="cd13853">
    <property type="entry name" value="CuRO_1_Tth-MCO_like"/>
    <property type="match status" value="1"/>
</dbReference>
<dbReference type="Proteomes" id="UP000462621">
    <property type="component" value="Unassembled WGS sequence"/>
</dbReference>
<sequence>MTDPSGEPLSSASTGAFQSKTYKHPENRGPGHQIYYNLSVQYTESQLYNPLTNLPDTVKLRSLVGSKSNEKTPFVGPKVDLWPGETFRLTLDNNLPDDESCYSHTGGVDDPHCFNGTNMHTHGLWISPTGNSDNVLLKIDPGASFEYEYNIPFDHPAGTFWYHPHLHGSTALQVSSGMSGPLIIHGDRVPRFENNTLNAGDIDTLLTDSNETPLQERVLMFEQIAYACRNQEGKIETDPNGQWKCKPGQVGQIEKYDQFGPGTWQNSKRYTSINGTVLPTIKDIAVGDVERWRFIHAGVRDTIGLQFKKAKLNNLKLRKVYEEFNKAKNADEKNEIVEKYCSGAPLNQYIIASDGLTRKQVSTQYKTVFQPGYREDVLMTFPEKGLYCMVDTHTNGLDTINKEKSSDQILALIDVNKATQQTQPLPTNDKCQMAPNAIQVSNTKLSKSDKKVLAKQNETICSTLLTGAQKYSQEKVRTHVVDDIKNGLMLTAFVPHKDVSDSEVRGQQEQTLGFNILRSSGGNAFHIGNLDLNTTTYHRDLDTGEITPDKDGNTVIAPYGIVNGKAYAADVVDRKLPLGKAQEWKLGSVYEGHPFHIHVNPFQIVSIQDEHGKEVTGDPKSQYYGYKGVWRDTIFVRQGYLITMRTRYERYIGEFVLHCHILDHEDQGMMENVGIYLTNGKGQIVTDAHH</sequence>
<dbReference type="PROSITE" id="PS00079">
    <property type="entry name" value="MULTICOPPER_OXIDASE1"/>
    <property type="match status" value="1"/>
</dbReference>
<dbReference type="InterPro" id="IPR011706">
    <property type="entry name" value="Cu-oxidase_C"/>
</dbReference>
<accession>A0A7X4LL50</accession>
<keyword evidence="1" id="KW-0479">Metal-binding</keyword>
<dbReference type="InterPro" id="IPR002355">
    <property type="entry name" value="Cu_oxidase_Cu_BS"/>
</dbReference>
<evidence type="ECO:0000313" key="6">
    <source>
        <dbReference type="EMBL" id="MZI93962.1"/>
    </source>
</evidence>
<dbReference type="Gene3D" id="2.60.40.420">
    <property type="entry name" value="Cupredoxins - blue copper proteins"/>
    <property type="match status" value="3"/>
</dbReference>
<gene>
    <name evidence="6" type="ORF">F9817_12240</name>
</gene>
<dbReference type="CDD" id="cd13900">
    <property type="entry name" value="CuRO_3_Tth-MCO_like"/>
    <property type="match status" value="1"/>
</dbReference>
<dbReference type="InterPro" id="IPR008972">
    <property type="entry name" value="Cupredoxin"/>
</dbReference>
<organism evidence="6 7">
    <name type="scientific">Vibrio eleionomae</name>
    <dbReference type="NCBI Taxonomy" id="2653505"/>
    <lineage>
        <taxon>Bacteria</taxon>
        <taxon>Pseudomonadati</taxon>
        <taxon>Pseudomonadota</taxon>
        <taxon>Gammaproteobacteria</taxon>
        <taxon>Vibrionales</taxon>
        <taxon>Vibrionaceae</taxon>
        <taxon>Vibrio</taxon>
    </lineage>
</organism>
<keyword evidence="7" id="KW-1185">Reference proteome</keyword>
<dbReference type="InterPro" id="IPR045087">
    <property type="entry name" value="Cu-oxidase_fam"/>
</dbReference>
<feature type="region of interest" description="Disordered" evidence="3">
    <location>
        <begin position="1"/>
        <end position="30"/>
    </location>
</feature>
<keyword evidence="2" id="KW-0560">Oxidoreductase</keyword>
<dbReference type="EMBL" id="WEKT01000020">
    <property type="protein sequence ID" value="MZI93962.1"/>
    <property type="molecule type" value="Genomic_DNA"/>
</dbReference>
<evidence type="ECO:0000259" key="4">
    <source>
        <dbReference type="Pfam" id="PF07731"/>
    </source>
</evidence>
<dbReference type="PROSITE" id="PS00080">
    <property type="entry name" value="MULTICOPPER_OXIDASE2"/>
    <property type="match status" value="1"/>
</dbReference>
<dbReference type="GO" id="GO:0005507">
    <property type="term" value="F:copper ion binding"/>
    <property type="evidence" value="ECO:0007669"/>
    <property type="project" value="InterPro"/>
</dbReference>
<dbReference type="PANTHER" id="PTHR11709">
    <property type="entry name" value="MULTI-COPPER OXIDASE"/>
    <property type="match status" value="1"/>
</dbReference>
<evidence type="ECO:0000256" key="2">
    <source>
        <dbReference type="ARBA" id="ARBA00023002"/>
    </source>
</evidence>
<feature type="domain" description="Plastocyanin-like" evidence="4">
    <location>
        <begin position="557"/>
        <end position="672"/>
    </location>
</feature>
<reference evidence="6 7" key="1">
    <citation type="submission" date="2019-10" db="EMBL/GenBank/DDBJ databases">
        <title>Vibrio sp. nov. isolated from a shrimp pond.</title>
        <authorList>
            <person name="Gomez-Gil B."/>
            <person name="Enciso-Ibarra J."/>
            <person name="Enciso-Ibarra K."/>
            <person name="Bolan-Mejia C."/>
        </authorList>
    </citation>
    <scope>NUCLEOTIDE SEQUENCE [LARGE SCALE GENOMIC DNA]</scope>
    <source>
        <strain evidence="6 7">CAIM 722</strain>
    </source>
</reference>
<evidence type="ECO:0000259" key="5">
    <source>
        <dbReference type="Pfam" id="PF07732"/>
    </source>
</evidence>
<dbReference type="InterPro" id="IPR011707">
    <property type="entry name" value="Cu-oxidase-like_N"/>
</dbReference>
<feature type="compositionally biased region" description="Polar residues" evidence="3">
    <location>
        <begin position="8"/>
        <end position="20"/>
    </location>
</feature>
<name>A0A7X4LL50_9VIBR</name>
<proteinExistence type="predicted"/>
<protein>
    <submittedName>
        <fullName evidence="6">Multicopper oxidase domain-containing protein</fullName>
    </submittedName>
</protein>
<dbReference type="AlphaFoldDB" id="A0A7X4LL50"/>
<comment type="caution">
    <text evidence="6">The sequence shown here is derived from an EMBL/GenBank/DDBJ whole genome shotgun (WGS) entry which is preliminary data.</text>
</comment>
<dbReference type="SUPFAM" id="SSF49503">
    <property type="entry name" value="Cupredoxins"/>
    <property type="match status" value="2"/>
</dbReference>
<dbReference type="Pfam" id="PF07732">
    <property type="entry name" value="Cu-oxidase_3"/>
    <property type="match status" value="1"/>
</dbReference>
<dbReference type="InterPro" id="IPR033138">
    <property type="entry name" value="Cu_oxidase_CS"/>
</dbReference>
<evidence type="ECO:0000256" key="1">
    <source>
        <dbReference type="ARBA" id="ARBA00022723"/>
    </source>
</evidence>